<dbReference type="RefSeq" id="XP_003056372.1">
    <property type="nucleotide sequence ID" value="XM_003056326.1"/>
</dbReference>
<evidence type="ECO:0000313" key="2">
    <source>
        <dbReference type="EMBL" id="EEH59748.1"/>
    </source>
</evidence>
<reference evidence="2 3" key="1">
    <citation type="journal article" date="2009" name="Science">
        <title>Green evolution and dynamic adaptations revealed by genomes of the marine picoeukaryotes Micromonas.</title>
        <authorList>
            <person name="Worden A.Z."/>
            <person name="Lee J.H."/>
            <person name="Mock T."/>
            <person name="Rouze P."/>
            <person name="Simmons M.P."/>
            <person name="Aerts A.L."/>
            <person name="Allen A.E."/>
            <person name="Cuvelier M.L."/>
            <person name="Derelle E."/>
            <person name="Everett M.V."/>
            <person name="Foulon E."/>
            <person name="Grimwood J."/>
            <person name="Gundlach H."/>
            <person name="Henrissat B."/>
            <person name="Napoli C."/>
            <person name="McDonald S.M."/>
            <person name="Parker M.S."/>
            <person name="Rombauts S."/>
            <person name="Salamov A."/>
            <person name="Von Dassow P."/>
            <person name="Badger J.H."/>
            <person name="Coutinho P.M."/>
            <person name="Demir E."/>
            <person name="Dubchak I."/>
            <person name="Gentemann C."/>
            <person name="Eikrem W."/>
            <person name="Gready J.E."/>
            <person name="John U."/>
            <person name="Lanier W."/>
            <person name="Lindquist E.A."/>
            <person name="Lucas S."/>
            <person name="Mayer K.F."/>
            <person name="Moreau H."/>
            <person name="Not F."/>
            <person name="Otillar R."/>
            <person name="Panaud O."/>
            <person name="Pangilinan J."/>
            <person name="Paulsen I."/>
            <person name="Piegu B."/>
            <person name="Poliakov A."/>
            <person name="Robbens S."/>
            <person name="Schmutz J."/>
            <person name="Toulza E."/>
            <person name="Wyss T."/>
            <person name="Zelensky A."/>
            <person name="Zhou K."/>
            <person name="Armbrust E.V."/>
            <person name="Bhattacharya D."/>
            <person name="Goodenough U.W."/>
            <person name="Van de Peer Y."/>
            <person name="Grigoriev I.V."/>
        </authorList>
    </citation>
    <scope>NUCLEOTIDE SEQUENCE [LARGE SCALE GENOMIC DNA]</scope>
    <source>
        <strain evidence="2 3">CCMP1545</strain>
    </source>
</reference>
<proteinExistence type="predicted"/>
<protein>
    <submittedName>
        <fullName evidence="2">Predicted protein</fullName>
    </submittedName>
</protein>
<evidence type="ECO:0000313" key="3">
    <source>
        <dbReference type="Proteomes" id="UP000001876"/>
    </source>
</evidence>
<feature type="compositionally biased region" description="Basic and acidic residues" evidence="1">
    <location>
        <begin position="51"/>
        <end position="71"/>
    </location>
</feature>
<evidence type="ECO:0000256" key="1">
    <source>
        <dbReference type="SAM" id="MobiDB-lite"/>
    </source>
</evidence>
<feature type="region of interest" description="Disordered" evidence="1">
    <location>
        <begin position="51"/>
        <end position="85"/>
    </location>
</feature>
<dbReference type="AlphaFoldDB" id="C1MKE6"/>
<dbReference type="KEGG" id="mpp:MICPUCDRAFT_64352"/>
<dbReference type="Proteomes" id="UP000001876">
    <property type="component" value="Unassembled WGS sequence"/>
</dbReference>
<gene>
    <name evidence="2" type="ORF">MICPUCDRAFT_64352</name>
</gene>
<dbReference type="EMBL" id="GG663736">
    <property type="protein sequence ID" value="EEH59748.1"/>
    <property type="molecule type" value="Genomic_DNA"/>
</dbReference>
<dbReference type="GeneID" id="9681945"/>
<sequence>MCVLMSRTSIALSGSHRAWTLAGAFPRHRRERYGEGERTGLRANDVALLRRGGERGPRTREEAARRDRRFDGTNSRRAPPRSRAACRRDSLDIAAPYIRRARAKVPLPRGVVVVRGRLHRHPEVPFRVVRNSRTHFRLTKGWHFGYGAPNAFAWLKLASLRSGKMPRW</sequence>
<keyword evidence="3" id="KW-1185">Reference proteome</keyword>
<organism evidence="3">
    <name type="scientific">Micromonas pusilla (strain CCMP1545)</name>
    <name type="common">Picoplanktonic green alga</name>
    <dbReference type="NCBI Taxonomy" id="564608"/>
    <lineage>
        <taxon>Eukaryota</taxon>
        <taxon>Viridiplantae</taxon>
        <taxon>Chlorophyta</taxon>
        <taxon>Mamiellophyceae</taxon>
        <taxon>Mamiellales</taxon>
        <taxon>Mamiellaceae</taxon>
        <taxon>Micromonas</taxon>
    </lineage>
</organism>
<name>C1MKE6_MICPC</name>
<accession>C1MKE6</accession>